<sequence length="273" mass="30605">MSSVILSDGPCKAMVKEFSLLPTWIRDETTSLHDVFKPSLVSAALTLDHNLGHLIYETQLWKELGGVVSDDADTLTTFFHKQGVFSRHIYTYTYDKQMWSITPFSLNLHGRAIKDCASIVGDVCKHMLFSYIIKSGHWNIVALTAAPVLAALPLLLHVMETHSCLNSTPSVTSKSRLLPPVRQALEGSLLTEFEDQILTLEKGVARKRSLNGEKENTHSDPQPKKRRLNAHQCLPFQPSEVVSGEMTIILHSEAWHKHAQTLLVHSSEFRDSI</sequence>
<comment type="caution">
    <text evidence="2">The sequence shown here is derived from an EMBL/GenBank/DDBJ whole genome shotgun (WGS) entry which is preliminary data.</text>
</comment>
<reference evidence="2" key="1">
    <citation type="submission" date="2023-03" db="EMBL/GenBank/DDBJ databases">
        <title>Massive genome expansion in bonnet fungi (Mycena s.s.) driven by repeated elements and novel gene families across ecological guilds.</title>
        <authorList>
            <consortium name="Lawrence Berkeley National Laboratory"/>
            <person name="Harder C.B."/>
            <person name="Miyauchi S."/>
            <person name="Viragh M."/>
            <person name="Kuo A."/>
            <person name="Thoen E."/>
            <person name="Andreopoulos B."/>
            <person name="Lu D."/>
            <person name="Skrede I."/>
            <person name="Drula E."/>
            <person name="Henrissat B."/>
            <person name="Morin E."/>
            <person name="Kohler A."/>
            <person name="Barry K."/>
            <person name="LaButti K."/>
            <person name="Morin E."/>
            <person name="Salamov A."/>
            <person name="Lipzen A."/>
            <person name="Mereny Z."/>
            <person name="Hegedus B."/>
            <person name="Baldrian P."/>
            <person name="Stursova M."/>
            <person name="Weitz H."/>
            <person name="Taylor A."/>
            <person name="Grigoriev I.V."/>
            <person name="Nagy L.G."/>
            <person name="Martin F."/>
            <person name="Kauserud H."/>
        </authorList>
    </citation>
    <scope>NUCLEOTIDE SEQUENCE</scope>
    <source>
        <strain evidence="2">CBHHK002</strain>
    </source>
</reference>
<name>A0AAD6ZLF8_9AGAR</name>
<organism evidence="2 3">
    <name type="scientific">Mycena albidolilacea</name>
    <dbReference type="NCBI Taxonomy" id="1033008"/>
    <lineage>
        <taxon>Eukaryota</taxon>
        <taxon>Fungi</taxon>
        <taxon>Dikarya</taxon>
        <taxon>Basidiomycota</taxon>
        <taxon>Agaricomycotina</taxon>
        <taxon>Agaricomycetes</taxon>
        <taxon>Agaricomycetidae</taxon>
        <taxon>Agaricales</taxon>
        <taxon>Marasmiineae</taxon>
        <taxon>Mycenaceae</taxon>
        <taxon>Mycena</taxon>
    </lineage>
</organism>
<accession>A0AAD6ZLF8</accession>
<dbReference type="Proteomes" id="UP001218218">
    <property type="component" value="Unassembled WGS sequence"/>
</dbReference>
<protein>
    <submittedName>
        <fullName evidence="2">Uncharacterized protein</fullName>
    </submittedName>
</protein>
<dbReference type="EMBL" id="JARIHO010000040">
    <property type="protein sequence ID" value="KAJ7327994.1"/>
    <property type="molecule type" value="Genomic_DNA"/>
</dbReference>
<evidence type="ECO:0000313" key="3">
    <source>
        <dbReference type="Proteomes" id="UP001218218"/>
    </source>
</evidence>
<gene>
    <name evidence="2" type="ORF">DFH08DRAFT_816156</name>
</gene>
<proteinExistence type="predicted"/>
<evidence type="ECO:0000313" key="2">
    <source>
        <dbReference type="EMBL" id="KAJ7327994.1"/>
    </source>
</evidence>
<keyword evidence="3" id="KW-1185">Reference proteome</keyword>
<feature type="compositionally biased region" description="Basic and acidic residues" evidence="1">
    <location>
        <begin position="210"/>
        <end position="223"/>
    </location>
</feature>
<evidence type="ECO:0000256" key="1">
    <source>
        <dbReference type="SAM" id="MobiDB-lite"/>
    </source>
</evidence>
<feature type="region of interest" description="Disordered" evidence="1">
    <location>
        <begin position="208"/>
        <end position="228"/>
    </location>
</feature>
<dbReference type="AlphaFoldDB" id="A0AAD6ZLF8"/>